<dbReference type="Proteomes" id="UP000028542">
    <property type="component" value="Unassembled WGS sequence"/>
</dbReference>
<dbReference type="InterPro" id="IPR004821">
    <property type="entry name" value="Cyt_trans-like"/>
</dbReference>
<dbReference type="Gene3D" id="1.25.10.10">
    <property type="entry name" value="Leucine-rich Repeat Variant"/>
    <property type="match status" value="1"/>
</dbReference>
<dbReference type="PANTHER" id="PTHR39321">
    <property type="entry name" value="NICOTINATE-NUCLEOTIDE ADENYLYLTRANSFERASE-RELATED"/>
    <property type="match status" value="1"/>
</dbReference>
<dbReference type="EMBL" id="JPMD01000022">
    <property type="protein sequence ID" value="KEZ86449.1"/>
    <property type="molecule type" value="Genomic_DNA"/>
</dbReference>
<feature type="domain" description="Cytidyltransferase-like" evidence="11">
    <location>
        <begin position="923"/>
        <end position="1081"/>
    </location>
</feature>
<comment type="function">
    <text evidence="1">Catalyzes the reversible adenylation of nicotinate mononucleotide (NaMN) to nicotinic acid adenine dinucleotide (NaAD).</text>
</comment>
<gene>
    <name evidence="12" type="ORF">IO99_09370</name>
</gene>
<comment type="catalytic activity">
    <reaction evidence="10">
        <text>nicotinate beta-D-ribonucleotide + ATP + H(+) = deamido-NAD(+) + diphosphate</text>
        <dbReference type="Rhea" id="RHEA:22860"/>
        <dbReference type="ChEBI" id="CHEBI:15378"/>
        <dbReference type="ChEBI" id="CHEBI:30616"/>
        <dbReference type="ChEBI" id="CHEBI:33019"/>
        <dbReference type="ChEBI" id="CHEBI:57502"/>
        <dbReference type="ChEBI" id="CHEBI:58437"/>
        <dbReference type="EC" id="2.7.7.18"/>
    </reaction>
</comment>
<dbReference type="GO" id="GO:0009435">
    <property type="term" value="P:NAD+ biosynthetic process"/>
    <property type="evidence" value="ECO:0007669"/>
    <property type="project" value="InterPro"/>
</dbReference>
<evidence type="ECO:0000256" key="6">
    <source>
        <dbReference type="ARBA" id="ARBA00022695"/>
    </source>
</evidence>
<keyword evidence="5 12" id="KW-0808">Transferase</keyword>
<dbReference type="InterPro" id="IPR011989">
    <property type="entry name" value="ARM-like"/>
</dbReference>
<keyword evidence="8" id="KW-0067">ATP-binding</keyword>
<protein>
    <recommendedName>
        <fullName evidence="3">nicotinate-nucleotide adenylyltransferase</fullName>
        <ecNumber evidence="3">2.7.7.18</ecNumber>
    </recommendedName>
</protein>
<keyword evidence="9" id="KW-0520">NAD</keyword>
<dbReference type="eggNOG" id="COG1057">
    <property type="taxonomic scope" value="Bacteria"/>
</dbReference>
<dbReference type="STRING" id="318464.IO99_09370"/>
<dbReference type="EC" id="2.7.7.18" evidence="3"/>
<organism evidence="12 13">
    <name type="scientific">Clostridium sulfidigenes</name>
    <dbReference type="NCBI Taxonomy" id="318464"/>
    <lineage>
        <taxon>Bacteria</taxon>
        <taxon>Bacillati</taxon>
        <taxon>Bacillota</taxon>
        <taxon>Clostridia</taxon>
        <taxon>Eubacteriales</taxon>
        <taxon>Clostridiaceae</taxon>
        <taxon>Clostridium</taxon>
    </lineage>
</organism>
<keyword evidence="4" id="KW-0662">Pyridine nucleotide biosynthesis</keyword>
<dbReference type="SUPFAM" id="SSF109604">
    <property type="entry name" value="HD-domain/PDEase-like"/>
    <property type="match status" value="1"/>
</dbReference>
<evidence type="ECO:0000256" key="9">
    <source>
        <dbReference type="ARBA" id="ARBA00023027"/>
    </source>
</evidence>
<evidence type="ECO:0000313" key="13">
    <source>
        <dbReference type="Proteomes" id="UP000028542"/>
    </source>
</evidence>
<evidence type="ECO:0000256" key="7">
    <source>
        <dbReference type="ARBA" id="ARBA00022741"/>
    </source>
</evidence>
<proteinExistence type="predicted"/>
<dbReference type="PANTHER" id="PTHR39321:SF3">
    <property type="entry name" value="PHOSPHOPANTETHEINE ADENYLYLTRANSFERASE"/>
    <property type="match status" value="1"/>
</dbReference>
<evidence type="ECO:0000256" key="1">
    <source>
        <dbReference type="ARBA" id="ARBA00002324"/>
    </source>
</evidence>
<evidence type="ECO:0000256" key="3">
    <source>
        <dbReference type="ARBA" id="ARBA00012389"/>
    </source>
</evidence>
<evidence type="ECO:0000259" key="11">
    <source>
        <dbReference type="Pfam" id="PF01467"/>
    </source>
</evidence>
<dbReference type="InterPro" id="IPR016024">
    <property type="entry name" value="ARM-type_fold"/>
</dbReference>
<evidence type="ECO:0000256" key="8">
    <source>
        <dbReference type="ARBA" id="ARBA00022840"/>
    </source>
</evidence>
<keyword evidence="13" id="KW-1185">Reference proteome</keyword>
<dbReference type="InterPro" id="IPR014729">
    <property type="entry name" value="Rossmann-like_a/b/a_fold"/>
</dbReference>
<dbReference type="InterPro" id="IPR005248">
    <property type="entry name" value="NadD/NMNAT"/>
</dbReference>
<comment type="caution">
    <text evidence="12">The sequence shown here is derived from an EMBL/GenBank/DDBJ whole genome shotgun (WGS) entry which is preliminary data.</text>
</comment>
<evidence type="ECO:0000256" key="4">
    <source>
        <dbReference type="ARBA" id="ARBA00022642"/>
    </source>
</evidence>
<dbReference type="Pfam" id="PF01467">
    <property type="entry name" value="CTP_transf_like"/>
    <property type="match status" value="1"/>
</dbReference>
<sequence length="1617" mass="187540">MEILQLKEIKKKILRKLYNSHFLKSENISQKFLDKHINSPVFLYTLQDILVEKDFSPSKVLYLCTPLLSDLYEEGPNEWLVYLYNYALSKNFKDAVTIELDSKLTSGCEIFLRIYKVLCNIEKSISDSDCWQAKYPLITLTDSEIEELERKDEYLKFIKAFDRDYVYEMMKLNGEIFKYNTLDHICGVHYLAMFLARQLKTKGLPIDLGRVSGAAAGHDIGKYGCKGEELKRVPHLHYYYTDQWFRNRNINYIRNIAINHSTWDLELENLSLESLILIYCDFRVKNVFTNSYPTMHIFSLENSFKVILQKLENVDAKKESRYKKVYGKLKDFEDYIKSIGINVDLDFKEDNLTSANPPIYSLLRGKEITDSMKHLAINHNINLMYLLRDEYSLNTILEQARSENNWKNLRQYIRVLEEYCTYFTQKQKLQTLEFLYDNLAHREDDIRRHCAYLIGKLIAIFDEDYSKELPKNVSIDKPNINSYQLFEEYISLMLYPSGKLVNAHKNWIGYNTKVMVNSVFINSRKIFMKIYRSILLKHYMSQNITSFETQLYLLYTAKYISFESYDETLDSLIEFIIDKVKKRNVVIRLAALESLNDIIPKIPPTHSILDYMIKNLGEIKTRRKNSSENYLYLKIFTTLNMDDHISLFKTYCKEDYNKIPDIFLSNLKTATNWVVKKHQIDILLNYTLYIAPTTGLHTCIHFCNMLKVSAMESVRNSAGSSILKIMPNLNDSERNEVAIELLRGLEIEGQKFTEYISPFLGQIILWLAPNELDEIIDDLKSKIKTSNEDVKILILKAIGISLSNYDVYKSRYNENEKIYNERLKSMLSIILNGIGDYKDKVKQAAIITLGKDIFGSSTISINDKLYVFKLVSKKILTLVGNDDNNRLLLLTNAAALNHIYRFIADYTFLNGDILIDIPKKIAFFPGTFDPFSLGHKNISKAIRDLGYEVYLAVDEFSWSKKTLPNLLRKILINLSICDEFNIYIYPETMQVNISNTDDLRMLKESFSDSQIFFVSGSDVLLNASCYRNPVEEDSIHTFNHIIFERGNSKKLLAAKSLINGTVEVLKLPAKYSTISSSQIRNYIDRNRDISTLVDPLVSQYINENGFYQREPLDKLSVNESHLDFEFVDEVTDNIILKLFSHLNFSNEIKSILSELKDKEAPKLVMIKDSKKSEILAIAAMHWVRSNNLYDEVKDENISRALRSLSTGRMIFIDGIYVTDREKYKFLEQIILTEALSYAISKDYEYAVFNPCHSSLTSSTLVEIMLSQGFVNIGSKNKESPVLAVNMTSPCILNLDVENILKEPFRSNSKIKNVINSRRKLLQGALSKLYPNELLLCFNSEVLHQKMIRNICHENSISTYVKASKEYGEAMCVPYGDILDRDLVPNTVTKSLHTEKYYYGDMKNFFIGESPYYLSLNNQMKMIKSFNRPIFLVDNILHKGYRMRALDPILINQGINVKKIHCGILSGRGKDLMDMQNRQVSSVYFIPRLKIWFNENSLYPFLGGDAIWRGEFPKRNLIPSINSILPYTYPVFIKNTSHENVYNFSKVCLENSIEILKILEREYHNIYGRNLTLSSLGEVITTPRSPDIGKGIEYDLSSTPSALVEKDLELLTRLENML</sequence>
<dbReference type="GO" id="GO:0004515">
    <property type="term" value="F:nicotinate-nucleotide adenylyltransferase activity"/>
    <property type="evidence" value="ECO:0007669"/>
    <property type="project" value="UniProtKB-EC"/>
</dbReference>
<keyword evidence="6" id="KW-0548">Nucleotidyltransferase</keyword>
<dbReference type="SUPFAM" id="SSF48371">
    <property type="entry name" value="ARM repeat"/>
    <property type="match status" value="1"/>
</dbReference>
<reference evidence="12 13" key="1">
    <citation type="submission" date="2014-07" db="EMBL/GenBank/DDBJ databases">
        <title>Draft genome of Clostridium sulfidigenes 113A isolated from sediments associated with methane hydrate from Krishna Godavari basin.</title>
        <authorList>
            <person name="Honkalas V.S."/>
            <person name="Dabir A.P."/>
            <person name="Arora P."/>
            <person name="Dhakephalkar P.K."/>
        </authorList>
    </citation>
    <scope>NUCLEOTIDE SEQUENCE [LARGE SCALE GENOMIC DNA]</scope>
    <source>
        <strain evidence="12 13">113A</strain>
    </source>
</reference>
<evidence type="ECO:0000313" key="12">
    <source>
        <dbReference type="EMBL" id="KEZ86449.1"/>
    </source>
</evidence>
<name>A0A084JBW5_9CLOT</name>
<evidence type="ECO:0000256" key="5">
    <source>
        <dbReference type="ARBA" id="ARBA00022679"/>
    </source>
</evidence>
<evidence type="ECO:0000256" key="2">
    <source>
        <dbReference type="ARBA" id="ARBA00005019"/>
    </source>
</evidence>
<dbReference type="RefSeq" id="WP_035132584.1">
    <property type="nucleotide sequence ID" value="NZ_JPMD01000022.1"/>
</dbReference>
<accession>A0A084JBW5</accession>
<evidence type="ECO:0000256" key="10">
    <source>
        <dbReference type="ARBA" id="ARBA00048721"/>
    </source>
</evidence>
<keyword evidence="7" id="KW-0547">Nucleotide-binding</keyword>
<comment type="pathway">
    <text evidence="2">Cofactor biosynthesis; NAD(+) biosynthesis; deamido-NAD(+) from nicotinate D-ribonucleotide: step 1/1.</text>
</comment>
<dbReference type="SUPFAM" id="SSF52374">
    <property type="entry name" value="Nucleotidylyl transferase"/>
    <property type="match status" value="1"/>
</dbReference>
<dbReference type="GO" id="GO:0005524">
    <property type="term" value="F:ATP binding"/>
    <property type="evidence" value="ECO:0007669"/>
    <property type="project" value="UniProtKB-KW"/>
</dbReference>
<dbReference type="Gene3D" id="3.40.50.620">
    <property type="entry name" value="HUPs"/>
    <property type="match status" value="1"/>
</dbReference>